<reference evidence="9" key="1">
    <citation type="submission" date="2022-04" db="EMBL/GenBank/DDBJ databases">
        <authorList>
            <person name="Criscuolo A."/>
        </authorList>
    </citation>
    <scope>NUCLEOTIDE SEQUENCE</scope>
    <source>
        <strain evidence="9">CIP111895</strain>
    </source>
</reference>
<keyword evidence="10" id="KW-1185">Reference proteome</keyword>
<evidence type="ECO:0000256" key="8">
    <source>
        <dbReference type="SAM" id="Phobius"/>
    </source>
</evidence>
<keyword evidence="3" id="KW-0813">Transport</keyword>
<evidence type="ECO:0000313" key="9">
    <source>
        <dbReference type="EMBL" id="CAH2715088.1"/>
    </source>
</evidence>
<keyword evidence="5 8" id="KW-0812">Transmembrane</keyword>
<feature type="transmembrane region" description="Helical" evidence="8">
    <location>
        <begin position="308"/>
        <end position="324"/>
    </location>
</feature>
<keyword evidence="4" id="KW-0309">Germination</keyword>
<keyword evidence="6 8" id="KW-1133">Transmembrane helix</keyword>
<evidence type="ECO:0000256" key="5">
    <source>
        <dbReference type="ARBA" id="ARBA00022692"/>
    </source>
</evidence>
<feature type="transmembrane region" description="Helical" evidence="8">
    <location>
        <begin position="190"/>
        <end position="209"/>
    </location>
</feature>
<feature type="transmembrane region" description="Helical" evidence="8">
    <location>
        <begin position="336"/>
        <end position="356"/>
    </location>
</feature>
<keyword evidence="7 8" id="KW-0472">Membrane</keyword>
<feature type="transmembrane region" description="Helical" evidence="8">
    <location>
        <begin position="221"/>
        <end position="244"/>
    </location>
</feature>
<organism evidence="9 10">
    <name type="scientific">Neobacillus rhizosphaerae</name>
    <dbReference type="NCBI Taxonomy" id="2880965"/>
    <lineage>
        <taxon>Bacteria</taxon>
        <taxon>Bacillati</taxon>
        <taxon>Bacillota</taxon>
        <taxon>Bacilli</taxon>
        <taxon>Bacillales</taxon>
        <taxon>Bacillaceae</taxon>
        <taxon>Neobacillus</taxon>
    </lineage>
</organism>
<dbReference type="PANTHER" id="PTHR34975:SF2">
    <property type="entry name" value="SPORE GERMINATION PROTEIN A2"/>
    <property type="match status" value="1"/>
</dbReference>
<feature type="transmembrane region" description="Helical" evidence="8">
    <location>
        <begin position="84"/>
        <end position="103"/>
    </location>
</feature>
<sequence length="366" mass="41438">MTSSPLDRITSYQAVMFITNFIFGAGILTLPRTTTEKIKTPDSWIAIIVSGLIITLLAVIILKLCQRYPNETFYQFNQKLLGKWVGSLLSLTVISYYIALSAYEVRTMAETTRLFLLQGTPTWAIMMPFLWIGLYLVQGGVNAIARLLEIIFPITVIFFLLVMFLGMKIFEVDNLRPVLGSGVKPVLKGLTTSSLSFAGFEILLFIFMFMKEKNKVTKVPLLGVAIPFIYYSFTVVIVIGSLSVDAVVSQTWPVLTFVRSFEITGLLFERFDSLILVIWIMQIFATYVIALFIATLGLKQIFSKSTHAFIYSLIPLIYLVSMIPKNINEVFKMADIIGNFSLCLFSIMPLILFIISKVKERKYEKM</sequence>
<dbReference type="InterPro" id="IPR004761">
    <property type="entry name" value="Spore_GerAB"/>
</dbReference>
<dbReference type="Pfam" id="PF03845">
    <property type="entry name" value="Spore_permease"/>
    <property type="match status" value="1"/>
</dbReference>
<dbReference type="Proteomes" id="UP000838308">
    <property type="component" value="Unassembled WGS sequence"/>
</dbReference>
<evidence type="ECO:0000256" key="7">
    <source>
        <dbReference type="ARBA" id="ARBA00023136"/>
    </source>
</evidence>
<feature type="transmembrane region" description="Helical" evidence="8">
    <location>
        <begin position="274"/>
        <end position="296"/>
    </location>
</feature>
<evidence type="ECO:0000256" key="6">
    <source>
        <dbReference type="ARBA" id="ARBA00022989"/>
    </source>
</evidence>
<evidence type="ECO:0000313" key="10">
    <source>
        <dbReference type="Proteomes" id="UP000838308"/>
    </source>
</evidence>
<feature type="transmembrane region" description="Helical" evidence="8">
    <location>
        <begin position="150"/>
        <end position="170"/>
    </location>
</feature>
<feature type="transmembrane region" description="Helical" evidence="8">
    <location>
        <begin position="12"/>
        <end position="31"/>
    </location>
</feature>
<comment type="similarity">
    <text evidence="2">Belongs to the amino acid-polyamine-organocation (APC) superfamily. Spore germination protein (SGP) (TC 2.A.3.9) family.</text>
</comment>
<dbReference type="NCBIfam" id="TIGR00912">
    <property type="entry name" value="2A0309"/>
    <property type="match status" value="1"/>
</dbReference>
<name>A0ABM9ER51_9BACI</name>
<evidence type="ECO:0000256" key="3">
    <source>
        <dbReference type="ARBA" id="ARBA00022448"/>
    </source>
</evidence>
<accession>A0ABM9ER51</accession>
<evidence type="ECO:0000256" key="1">
    <source>
        <dbReference type="ARBA" id="ARBA00004141"/>
    </source>
</evidence>
<feature type="transmembrane region" description="Helical" evidence="8">
    <location>
        <begin position="43"/>
        <end position="64"/>
    </location>
</feature>
<dbReference type="PANTHER" id="PTHR34975">
    <property type="entry name" value="SPORE GERMINATION PROTEIN A2"/>
    <property type="match status" value="1"/>
</dbReference>
<protein>
    <submittedName>
        <fullName evidence="9">Spore germination protein YndE</fullName>
    </submittedName>
</protein>
<feature type="transmembrane region" description="Helical" evidence="8">
    <location>
        <begin position="115"/>
        <end position="138"/>
    </location>
</feature>
<gene>
    <name evidence="9" type="primary">yndE_3</name>
    <name evidence="9" type="ORF">BACCIP111895_02272</name>
</gene>
<dbReference type="RefSeq" id="WP_248735388.1">
    <property type="nucleotide sequence ID" value="NZ_CALBWS010000013.1"/>
</dbReference>
<comment type="subcellular location">
    <subcellularLocation>
        <location evidence="1">Membrane</location>
        <topology evidence="1">Multi-pass membrane protein</topology>
    </subcellularLocation>
</comment>
<comment type="caution">
    <text evidence="9">The sequence shown here is derived from an EMBL/GenBank/DDBJ whole genome shotgun (WGS) entry which is preliminary data.</text>
</comment>
<evidence type="ECO:0000256" key="4">
    <source>
        <dbReference type="ARBA" id="ARBA00022544"/>
    </source>
</evidence>
<proteinExistence type="inferred from homology"/>
<dbReference type="EMBL" id="CALBWS010000013">
    <property type="protein sequence ID" value="CAH2715088.1"/>
    <property type="molecule type" value="Genomic_DNA"/>
</dbReference>
<evidence type="ECO:0000256" key="2">
    <source>
        <dbReference type="ARBA" id="ARBA00007998"/>
    </source>
</evidence>